<dbReference type="OrthoDB" id="2936081at2"/>
<dbReference type="InterPro" id="IPR021284">
    <property type="entry name" value="DUF2750"/>
</dbReference>
<comment type="caution">
    <text evidence="1">The sequence shown here is derived from an EMBL/GenBank/DDBJ whole genome shotgun (WGS) entry which is preliminary data.</text>
</comment>
<accession>A0A501WVE7</accession>
<dbReference type="AlphaFoldDB" id="A0A501WVE7"/>
<organism evidence="1 2">
    <name type="scientific">Maribrevibacterium harenarium</name>
    <dbReference type="NCBI Taxonomy" id="2589817"/>
    <lineage>
        <taxon>Bacteria</taxon>
        <taxon>Pseudomonadati</taxon>
        <taxon>Pseudomonadota</taxon>
        <taxon>Gammaproteobacteria</taxon>
        <taxon>Oceanospirillales</taxon>
        <taxon>Oceanospirillaceae</taxon>
        <taxon>Maribrevibacterium</taxon>
    </lineage>
</organism>
<evidence type="ECO:0000313" key="2">
    <source>
        <dbReference type="Proteomes" id="UP000315901"/>
    </source>
</evidence>
<sequence>MTTTIDFFRFPSAQRYDTAVDAIRKGASVYALADDSGCLVLPTGDGNALPIWLSEQQAEAWQEKEEGDFQVLTVSQEALIEKWLPGMQADGFQIAVVPNLAGECIVLDANEFLSDITQQ</sequence>
<dbReference type="Proteomes" id="UP000315901">
    <property type="component" value="Unassembled WGS sequence"/>
</dbReference>
<protein>
    <submittedName>
        <fullName evidence="1">DUF2750 domain-containing protein</fullName>
    </submittedName>
</protein>
<evidence type="ECO:0000313" key="1">
    <source>
        <dbReference type="EMBL" id="TPE52380.1"/>
    </source>
</evidence>
<dbReference type="RefSeq" id="WP_140588281.1">
    <property type="nucleotide sequence ID" value="NZ_VFRR01000012.1"/>
</dbReference>
<name>A0A501WVE7_9GAMM</name>
<dbReference type="EMBL" id="VFRR01000012">
    <property type="protein sequence ID" value="TPE52380.1"/>
    <property type="molecule type" value="Genomic_DNA"/>
</dbReference>
<proteinExistence type="predicted"/>
<keyword evidence="2" id="KW-1185">Reference proteome</keyword>
<reference evidence="1 2" key="1">
    <citation type="submission" date="2019-06" db="EMBL/GenBank/DDBJ databases">
        <title>A novel bacterium of genus Marinomonas, isolated from coastal sand.</title>
        <authorList>
            <person name="Huang H."/>
            <person name="Mo K."/>
            <person name="Hu Y."/>
        </authorList>
    </citation>
    <scope>NUCLEOTIDE SEQUENCE [LARGE SCALE GENOMIC DNA]</scope>
    <source>
        <strain evidence="1 2">HB171799</strain>
    </source>
</reference>
<dbReference type="Pfam" id="PF11042">
    <property type="entry name" value="DUF2750"/>
    <property type="match status" value="1"/>
</dbReference>
<gene>
    <name evidence="1" type="ORF">FJM67_08040</name>
</gene>